<evidence type="ECO:0000313" key="2">
    <source>
        <dbReference type="Proteomes" id="UP000036458"/>
    </source>
</evidence>
<proteinExistence type="predicted"/>
<dbReference type="AlphaFoldDB" id="A0A0H4VM82"/>
<name>A0A0H4VM82_9BACT</name>
<protein>
    <submittedName>
        <fullName evidence="1">Uncharacterized protein</fullName>
    </submittedName>
</protein>
<reference evidence="1 2" key="1">
    <citation type="submission" date="2015-01" db="EMBL/GenBank/DDBJ databases">
        <title>Rufibacter sp./DG31D/ whole genome sequencing.</title>
        <authorList>
            <person name="Kim M.K."/>
            <person name="Srinivasan S."/>
            <person name="Lee J.-J."/>
        </authorList>
    </citation>
    <scope>NUCLEOTIDE SEQUENCE [LARGE SCALE GENOMIC DNA]</scope>
    <source>
        <strain evidence="1 2">DG31D</strain>
    </source>
</reference>
<evidence type="ECO:0000313" key="1">
    <source>
        <dbReference type="EMBL" id="AKQ45007.1"/>
    </source>
</evidence>
<keyword evidence="2" id="KW-1185">Reference proteome</keyword>
<dbReference type="KEGG" id="ruf:TH63_04170"/>
<organism evidence="1 2">
    <name type="scientific">Rufibacter radiotolerans</name>
    <dbReference type="NCBI Taxonomy" id="1379910"/>
    <lineage>
        <taxon>Bacteria</taxon>
        <taxon>Pseudomonadati</taxon>
        <taxon>Bacteroidota</taxon>
        <taxon>Cytophagia</taxon>
        <taxon>Cytophagales</taxon>
        <taxon>Hymenobacteraceae</taxon>
        <taxon>Rufibacter</taxon>
    </lineage>
</organism>
<dbReference type="Proteomes" id="UP000036458">
    <property type="component" value="Chromosome"/>
</dbReference>
<gene>
    <name evidence="1" type="ORF">TH63_04170</name>
</gene>
<accession>A0A0H4VM82</accession>
<dbReference type="EMBL" id="CP010777">
    <property type="protein sequence ID" value="AKQ45007.1"/>
    <property type="molecule type" value="Genomic_DNA"/>
</dbReference>
<sequence>MYDITFKATSLFCPVWLPDCDGWVQETATIKRLKKQKTLNAGRCINLKVISVIREVGNIGIFAANPVGRRQREAGFIFLF</sequence>